<dbReference type="EMBL" id="CP064954">
    <property type="protein sequence ID" value="QPK79835.1"/>
    <property type="molecule type" value="Genomic_DNA"/>
</dbReference>
<dbReference type="Pfam" id="PF13556">
    <property type="entry name" value="HTH_30"/>
    <property type="match status" value="1"/>
</dbReference>
<accession>A0A7T0KFI6</accession>
<proteinExistence type="predicted"/>
<dbReference type="Proteomes" id="UP000594681">
    <property type="component" value="Chromosome"/>
</dbReference>
<dbReference type="InterPro" id="IPR025736">
    <property type="entry name" value="PucR_C-HTH_dom"/>
</dbReference>
<name>A0A7T0KFI6_9CORY</name>
<keyword evidence="3" id="KW-1185">Reference proteome</keyword>
<dbReference type="KEGG" id="cliz:G7Y31_03825"/>
<dbReference type="RefSeq" id="WP_165007799.1">
    <property type="nucleotide sequence ID" value="NZ_CP064954.1"/>
</dbReference>
<feature type="domain" description="PucR C-terminal helix-turn-helix" evidence="1">
    <location>
        <begin position="86"/>
        <end position="110"/>
    </location>
</feature>
<protein>
    <submittedName>
        <fullName evidence="2">Helix-turn-helix domain-containing protein</fullName>
    </submittedName>
</protein>
<dbReference type="Gene3D" id="1.10.10.2840">
    <property type="entry name" value="PucR C-terminal helix-turn-helix domain"/>
    <property type="match status" value="1"/>
</dbReference>
<organism evidence="2 3">
    <name type="scientific">Corynebacterium lizhenjunii</name>
    <dbReference type="NCBI Taxonomy" id="2709394"/>
    <lineage>
        <taxon>Bacteria</taxon>
        <taxon>Bacillati</taxon>
        <taxon>Actinomycetota</taxon>
        <taxon>Actinomycetes</taxon>
        <taxon>Mycobacteriales</taxon>
        <taxon>Corynebacteriaceae</taxon>
        <taxon>Corynebacterium</taxon>
    </lineage>
</organism>
<dbReference type="AlphaFoldDB" id="A0A7T0KFI6"/>
<dbReference type="InterPro" id="IPR042070">
    <property type="entry name" value="PucR_C-HTH_sf"/>
</dbReference>
<gene>
    <name evidence="2" type="ORF">G7Y31_03825</name>
</gene>
<sequence length="135" mass="14442">MGISSRFLGIGAGPLAWREASVAAIVAERKGLIGAHSLAFDSCGAVERAAALLGKQGLAGAVSGLDSAIKTIKNGEEVFTELETAHFNIPRAAKNLGVHPNTVRNRMEELDNAVDFQHADLVLWALWRRLAVREL</sequence>
<evidence type="ECO:0000313" key="2">
    <source>
        <dbReference type="EMBL" id="QPK79835.1"/>
    </source>
</evidence>
<reference evidence="2 3" key="1">
    <citation type="submission" date="2020-11" db="EMBL/GenBank/DDBJ databases">
        <title>Corynebacterium sp. ZJ-599.</title>
        <authorList>
            <person name="Zhou J."/>
        </authorList>
    </citation>
    <scope>NUCLEOTIDE SEQUENCE [LARGE SCALE GENOMIC DNA]</scope>
    <source>
        <strain evidence="2 3">ZJ-599</strain>
    </source>
</reference>
<evidence type="ECO:0000313" key="3">
    <source>
        <dbReference type="Proteomes" id="UP000594681"/>
    </source>
</evidence>
<evidence type="ECO:0000259" key="1">
    <source>
        <dbReference type="Pfam" id="PF13556"/>
    </source>
</evidence>